<dbReference type="SUPFAM" id="SSF52540">
    <property type="entry name" value="P-loop containing nucleoside triphosphate hydrolases"/>
    <property type="match status" value="1"/>
</dbReference>
<reference evidence="4" key="1">
    <citation type="submission" date="2021-02" db="EMBL/GenBank/DDBJ databases">
        <authorList>
            <person name="Nieuwenhuis M."/>
            <person name="Van De Peppel L.J.J."/>
        </authorList>
    </citation>
    <scope>NUCLEOTIDE SEQUENCE</scope>
    <source>
        <strain evidence="4">D49</strain>
    </source>
</reference>
<organism evidence="4 5">
    <name type="scientific">Sphagnurus paluster</name>
    <dbReference type="NCBI Taxonomy" id="117069"/>
    <lineage>
        <taxon>Eukaryota</taxon>
        <taxon>Fungi</taxon>
        <taxon>Dikarya</taxon>
        <taxon>Basidiomycota</taxon>
        <taxon>Agaricomycotina</taxon>
        <taxon>Agaricomycetes</taxon>
        <taxon>Agaricomycetidae</taxon>
        <taxon>Agaricales</taxon>
        <taxon>Tricholomatineae</taxon>
        <taxon>Lyophyllaceae</taxon>
        <taxon>Sphagnurus</taxon>
    </lineage>
</organism>
<dbReference type="InterPro" id="IPR027417">
    <property type="entry name" value="P-loop_NTPase"/>
</dbReference>
<dbReference type="Gene3D" id="3.40.50.300">
    <property type="entry name" value="P-loop containing nucleotide triphosphate hydrolases"/>
    <property type="match status" value="1"/>
</dbReference>
<accession>A0A9P7GGI3</accession>
<evidence type="ECO:0000256" key="1">
    <source>
        <dbReference type="ARBA" id="ARBA00022737"/>
    </source>
</evidence>
<evidence type="ECO:0000256" key="2">
    <source>
        <dbReference type="SAM" id="MobiDB-lite"/>
    </source>
</evidence>
<sequence length="512" mass="55237">MPPNTASISMPTLVAPQATTPSIAAELPTAITPAALTTSRSLEILPLVPQSASPSDTSSLGAASAAPKTNISTPMSKLSPDIAESPATTPAVPINSDSLQMTPFVVTPPTSAGDISKTSIASAAPQVNSSTPANFSEDNPYLAVGGHSAPPVVPETTAQHIKAATSVAYEGFKTVLQGLNDCSDSFLPLKAATGVLLKVIDVVEDLGDYSVLARTAKGKKDVGIILKVYQDINALCDVFQMDTQLNTEDMVKDILESLESGSIDKLNHEMTSYKTRHSSYGNPTGCMEGTRVKILEDLVAWASDANHKKVYWMVGMAGTGKSTITHTLCEILDRKTILGASFFVSRASQKSNNAQLIIPVIAWGLARDSPSMRSEVVKAIKDDPALAEPTYNNLHEQFQRLIHDPICKTRGKGIKLYKIIIIDAVDECTDLNLISSLIRLILEYASDIPLKVLISSRDETLIRNAFYSKIEHLNLFCLHEVEKDLVSQDIRQYLEISLANIRQDYNGVMESP</sequence>
<feature type="domain" description="Nephrocystin 3-like N-terminal" evidence="3">
    <location>
        <begin position="298"/>
        <end position="457"/>
    </location>
</feature>
<proteinExistence type="predicted"/>
<keyword evidence="1" id="KW-0677">Repeat</keyword>
<evidence type="ECO:0000313" key="5">
    <source>
        <dbReference type="Proteomes" id="UP000717328"/>
    </source>
</evidence>
<evidence type="ECO:0000313" key="4">
    <source>
        <dbReference type="EMBL" id="KAG5649204.1"/>
    </source>
</evidence>
<dbReference type="InterPro" id="IPR056884">
    <property type="entry name" value="NPHP3-like_N"/>
</dbReference>
<dbReference type="EMBL" id="JABCKI010001380">
    <property type="protein sequence ID" value="KAG5649204.1"/>
    <property type="molecule type" value="Genomic_DNA"/>
</dbReference>
<dbReference type="Proteomes" id="UP000717328">
    <property type="component" value="Unassembled WGS sequence"/>
</dbReference>
<dbReference type="OrthoDB" id="3269932at2759"/>
<gene>
    <name evidence="4" type="ORF">H0H81_005436</name>
</gene>
<reference evidence="4" key="2">
    <citation type="submission" date="2021-10" db="EMBL/GenBank/DDBJ databases">
        <title>Phylogenomics reveals ancestral predisposition of the termite-cultivated fungus Termitomyces towards a domesticated lifestyle.</title>
        <authorList>
            <person name="Auxier B."/>
            <person name="Grum-Grzhimaylo A."/>
            <person name="Cardenas M.E."/>
            <person name="Lodge J.D."/>
            <person name="Laessoe T."/>
            <person name="Pedersen O."/>
            <person name="Smith M.E."/>
            <person name="Kuyper T.W."/>
            <person name="Franco-Molano E.A."/>
            <person name="Baroni T.J."/>
            <person name="Aanen D.K."/>
        </authorList>
    </citation>
    <scope>NUCLEOTIDE SEQUENCE</scope>
    <source>
        <strain evidence="4">D49</strain>
    </source>
</reference>
<protein>
    <recommendedName>
        <fullName evidence="3">Nephrocystin 3-like N-terminal domain-containing protein</fullName>
    </recommendedName>
</protein>
<evidence type="ECO:0000259" key="3">
    <source>
        <dbReference type="Pfam" id="PF24883"/>
    </source>
</evidence>
<comment type="caution">
    <text evidence="4">The sequence shown here is derived from an EMBL/GenBank/DDBJ whole genome shotgun (WGS) entry which is preliminary data.</text>
</comment>
<keyword evidence="5" id="KW-1185">Reference proteome</keyword>
<feature type="compositionally biased region" description="Polar residues" evidence="2">
    <location>
        <begin position="50"/>
        <end position="74"/>
    </location>
</feature>
<feature type="region of interest" description="Disordered" evidence="2">
    <location>
        <begin position="49"/>
        <end position="74"/>
    </location>
</feature>
<name>A0A9P7GGI3_9AGAR</name>
<dbReference type="Pfam" id="PF24883">
    <property type="entry name" value="NPHP3_N"/>
    <property type="match status" value="1"/>
</dbReference>
<dbReference type="AlphaFoldDB" id="A0A9P7GGI3"/>
<dbReference type="PANTHER" id="PTHR10039">
    <property type="entry name" value="AMELOGENIN"/>
    <property type="match status" value="1"/>
</dbReference>